<dbReference type="Gene3D" id="3.30.1140.40">
    <property type="entry name" value="Tctex-1"/>
    <property type="match status" value="1"/>
</dbReference>
<proteinExistence type="predicted"/>
<reference evidence="4 5" key="1">
    <citation type="submission" date="2019-05" db="EMBL/GenBank/DDBJ databases">
        <title>Emergence of the Ug99 lineage of the wheat stem rust pathogen through somatic hybridization.</title>
        <authorList>
            <person name="Li F."/>
            <person name="Upadhyaya N.M."/>
            <person name="Sperschneider J."/>
            <person name="Matny O."/>
            <person name="Nguyen-Phuc H."/>
            <person name="Mago R."/>
            <person name="Raley C."/>
            <person name="Miller M.E."/>
            <person name="Silverstein K.A.T."/>
            <person name="Henningsen E."/>
            <person name="Hirsch C.D."/>
            <person name="Visser B."/>
            <person name="Pretorius Z.A."/>
            <person name="Steffenson B.J."/>
            <person name="Schwessinger B."/>
            <person name="Dodds P.N."/>
            <person name="Figueroa M."/>
        </authorList>
    </citation>
    <scope>NUCLEOTIDE SEQUENCE [LARGE SCALE GENOMIC DNA]</scope>
    <source>
        <strain evidence="2">21-0</strain>
        <strain evidence="3 5">Ug99</strain>
    </source>
</reference>
<dbReference type="OrthoDB" id="2502704at2759"/>
<sequence length="139" mass="15713">MSSITNDHPINSDQTLINQKTPEQDHSIQTKIQAILSSKLNITNDLSSEKESFSHSNNQHRLKELNQSIGESIQKVLIEFYPNGYKFMICTQVIENKGQAGRAGLVSHWDQANDKVYNEVWSNDFVIGTVTAFVIKVAY</sequence>
<evidence type="ECO:0000313" key="2">
    <source>
        <dbReference type="EMBL" id="KAA1076306.1"/>
    </source>
</evidence>
<dbReference type="InterPro" id="IPR038586">
    <property type="entry name" value="Tctex-1-like_sf"/>
</dbReference>
<feature type="compositionally biased region" description="Polar residues" evidence="1">
    <location>
        <begin position="1"/>
        <end position="21"/>
    </location>
</feature>
<dbReference type="Proteomes" id="UP000325313">
    <property type="component" value="Unassembled WGS sequence"/>
</dbReference>
<gene>
    <name evidence="2" type="ORF">PGT21_002130</name>
    <name evidence="3" type="ORF">PGTUg99_028144</name>
</gene>
<comment type="caution">
    <text evidence="3">The sequence shown here is derived from an EMBL/GenBank/DDBJ whole genome shotgun (WGS) entry which is preliminary data.</text>
</comment>
<evidence type="ECO:0000313" key="4">
    <source>
        <dbReference type="Proteomes" id="UP000324748"/>
    </source>
</evidence>
<dbReference type="Pfam" id="PF03645">
    <property type="entry name" value="Tctex-1"/>
    <property type="match status" value="1"/>
</dbReference>
<dbReference type="InterPro" id="IPR005334">
    <property type="entry name" value="Tctex-1-like"/>
</dbReference>
<evidence type="ECO:0000256" key="1">
    <source>
        <dbReference type="SAM" id="MobiDB-lite"/>
    </source>
</evidence>
<dbReference type="EMBL" id="VDEP01000038">
    <property type="protein sequence ID" value="KAA1135646.1"/>
    <property type="molecule type" value="Genomic_DNA"/>
</dbReference>
<dbReference type="EMBL" id="VSWC01000145">
    <property type="protein sequence ID" value="KAA1076306.1"/>
    <property type="molecule type" value="Genomic_DNA"/>
</dbReference>
<organism evidence="3 5">
    <name type="scientific">Puccinia graminis f. sp. tritici</name>
    <dbReference type="NCBI Taxonomy" id="56615"/>
    <lineage>
        <taxon>Eukaryota</taxon>
        <taxon>Fungi</taxon>
        <taxon>Dikarya</taxon>
        <taxon>Basidiomycota</taxon>
        <taxon>Pucciniomycotina</taxon>
        <taxon>Pucciniomycetes</taxon>
        <taxon>Pucciniales</taxon>
        <taxon>Pucciniaceae</taxon>
        <taxon>Puccinia</taxon>
    </lineage>
</organism>
<keyword evidence="4" id="KW-1185">Reference proteome</keyword>
<dbReference type="CDD" id="cd21449">
    <property type="entry name" value="DLC-like_SF"/>
    <property type="match status" value="1"/>
</dbReference>
<name>A0A5B0SC76_PUCGR</name>
<evidence type="ECO:0000313" key="5">
    <source>
        <dbReference type="Proteomes" id="UP000325313"/>
    </source>
</evidence>
<accession>A0A5B0SC76</accession>
<protein>
    <submittedName>
        <fullName evidence="3">Uncharacterized protein</fullName>
    </submittedName>
</protein>
<dbReference type="AlphaFoldDB" id="A0A5B0SC76"/>
<dbReference type="Proteomes" id="UP000324748">
    <property type="component" value="Unassembled WGS sequence"/>
</dbReference>
<evidence type="ECO:0000313" key="3">
    <source>
        <dbReference type="EMBL" id="KAA1135646.1"/>
    </source>
</evidence>
<feature type="region of interest" description="Disordered" evidence="1">
    <location>
        <begin position="1"/>
        <end position="24"/>
    </location>
</feature>